<organism evidence="1 2">
    <name type="scientific">Zhongshania antarctica</name>
    <dbReference type="NCBI Taxonomy" id="641702"/>
    <lineage>
        <taxon>Bacteria</taxon>
        <taxon>Pseudomonadati</taxon>
        <taxon>Pseudomonadota</taxon>
        <taxon>Gammaproteobacteria</taxon>
        <taxon>Cellvibrionales</taxon>
        <taxon>Spongiibacteraceae</taxon>
        <taxon>Zhongshania</taxon>
    </lineage>
</organism>
<dbReference type="AlphaFoldDB" id="A0A840R8S3"/>
<comment type="caution">
    <text evidence="1">The sequence shown here is derived from an EMBL/GenBank/DDBJ whole genome shotgun (WGS) entry which is preliminary data.</text>
</comment>
<evidence type="ECO:0000313" key="1">
    <source>
        <dbReference type="EMBL" id="MBB5188918.1"/>
    </source>
</evidence>
<protein>
    <submittedName>
        <fullName evidence="1">Uncharacterized protein</fullName>
    </submittedName>
</protein>
<gene>
    <name evidence="1" type="ORF">HNQ57_003215</name>
</gene>
<evidence type="ECO:0000313" key="2">
    <source>
        <dbReference type="Proteomes" id="UP000536640"/>
    </source>
</evidence>
<proteinExistence type="predicted"/>
<reference evidence="1 2" key="1">
    <citation type="submission" date="2020-08" db="EMBL/GenBank/DDBJ databases">
        <title>Genomic Encyclopedia of Type Strains, Phase IV (KMG-IV): sequencing the most valuable type-strain genomes for metagenomic binning, comparative biology and taxonomic classification.</title>
        <authorList>
            <person name="Goeker M."/>
        </authorList>
    </citation>
    <scope>NUCLEOTIDE SEQUENCE [LARGE SCALE GENOMIC DNA]</scope>
    <source>
        <strain evidence="1 2">DSM 25701</strain>
    </source>
</reference>
<name>A0A840R8S3_9GAMM</name>
<dbReference type="EMBL" id="JACHHW010000011">
    <property type="protein sequence ID" value="MBB5188918.1"/>
    <property type="molecule type" value="Genomic_DNA"/>
</dbReference>
<accession>A0A840R8S3</accession>
<dbReference type="RefSeq" id="WP_184464624.1">
    <property type="nucleotide sequence ID" value="NZ_JACHHW010000011.1"/>
</dbReference>
<dbReference type="Proteomes" id="UP000536640">
    <property type="component" value="Unassembled WGS sequence"/>
</dbReference>
<sequence length="60" mass="6678">MGRYIVEVRQEITTPITVYADNADDAQKRAVYGLGEFGDPDASELQITSTRLLEEFGAKQ</sequence>
<keyword evidence="2" id="KW-1185">Reference proteome</keyword>